<dbReference type="InterPro" id="IPR036918">
    <property type="entry name" value="Pyrv_Knase_C_sf"/>
</dbReference>
<dbReference type="InterPro" id="IPR015074">
    <property type="entry name" value="DUF1867"/>
</dbReference>
<gene>
    <name evidence="1" type="ORF">S03H2_38720</name>
</gene>
<organism evidence="1">
    <name type="scientific">marine sediment metagenome</name>
    <dbReference type="NCBI Taxonomy" id="412755"/>
    <lineage>
        <taxon>unclassified sequences</taxon>
        <taxon>metagenomes</taxon>
        <taxon>ecological metagenomes</taxon>
    </lineage>
</organism>
<comment type="caution">
    <text evidence="1">The sequence shown here is derived from an EMBL/GenBank/DDBJ whole genome shotgun (WGS) entry which is preliminary data.</text>
</comment>
<accession>X1ILC9</accession>
<evidence type="ECO:0000313" key="1">
    <source>
        <dbReference type="EMBL" id="GAH58373.1"/>
    </source>
</evidence>
<reference evidence="1" key="1">
    <citation type="journal article" date="2014" name="Front. Microbiol.">
        <title>High frequency of phylogenetically diverse reductive dehalogenase-homologous genes in deep subseafloor sedimentary metagenomes.</title>
        <authorList>
            <person name="Kawai M."/>
            <person name="Futagami T."/>
            <person name="Toyoda A."/>
            <person name="Takaki Y."/>
            <person name="Nishi S."/>
            <person name="Hori S."/>
            <person name="Arai W."/>
            <person name="Tsubouchi T."/>
            <person name="Morono Y."/>
            <person name="Uchiyama I."/>
            <person name="Ito T."/>
            <person name="Fujiyama A."/>
            <person name="Inagaki F."/>
            <person name="Takami H."/>
        </authorList>
    </citation>
    <scope>NUCLEOTIDE SEQUENCE</scope>
    <source>
        <strain evidence="1">Expedition CK06-06</strain>
    </source>
</reference>
<dbReference type="Gene3D" id="3.40.1380.20">
    <property type="entry name" value="Pyruvate kinase, C-terminal domain"/>
    <property type="match status" value="1"/>
</dbReference>
<protein>
    <submittedName>
        <fullName evidence="1">Uncharacterized protein</fullName>
    </submittedName>
</protein>
<sequence>MSRESKTVYFDEPGKANTDETLRLAKERADELGIRNIVVASYTGYTGVKASEVFKGYNLVISAGVVGFRAPNQHRMNPEARAKIEANGGKIFFSTHAFGTLGRAVNRRFNTIQVDEIIAHVLRRFSQGVKVGCEISCMAADAGLVKTDEEAIAIGGSGGGSDTAIVLQPSNTHTFFDTKVLEIICKPRG</sequence>
<proteinExistence type="predicted"/>
<dbReference type="PIRSF" id="PIRSF016138">
    <property type="entry name" value="UCP016138"/>
    <property type="match status" value="1"/>
</dbReference>
<dbReference type="SUPFAM" id="SSF52935">
    <property type="entry name" value="PK C-terminal domain-like"/>
    <property type="match status" value="1"/>
</dbReference>
<dbReference type="AlphaFoldDB" id="X1ILC9"/>
<dbReference type="EMBL" id="BARU01023887">
    <property type="protein sequence ID" value="GAH58373.1"/>
    <property type="molecule type" value="Genomic_DNA"/>
</dbReference>
<name>X1ILC9_9ZZZZ</name>